<dbReference type="InterPro" id="IPR000713">
    <property type="entry name" value="Mur_ligase_N"/>
</dbReference>
<dbReference type="Gene3D" id="3.40.1190.10">
    <property type="entry name" value="Mur-like, catalytic domain"/>
    <property type="match status" value="1"/>
</dbReference>
<feature type="domain" description="Mur ligase N-terminal catalytic" evidence="11">
    <location>
        <begin position="23"/>
        <end position="84"/>
    </location>
</feature>
<evidence type="ECO:0000313" key="14">
    <source>
        <dbReference type="EMBL" id="VAX36045.1"/>
    </source>
</evidence>
<dbReference type="Gene3D" id="3.90.190.20">
    <property type="entry name" value="Mur ligase, C-terminal domain"/>
    <property type="match status" value="1"/>
</dbReference>
<dbReference type="InterPro" id="IPR013221">
    <property type="entry name" value="Mur_ligase_cen"/>
</dbReference>
<dbReference type="InterPro" id="IPR051046">
    <property type="entry name" value="MurCDEF_CellWall_CoF430Synth"/>
</dbReference>
<evidence type="ECO:0000256" key="10">
    <source>
        <dbReference type="ARBA" id="ARBA00031461"/>
    </source>
</evidence>
<evidence type="ECO:0000256" key="7">
    <source>
        <dbReference type="ARBA" id="ARBA00022984"/>
    </source>
</evidence>
<gene>
    <name evidence="14" type="ORF">MNBD_UNCLBAC01-112</name>
</gene>
<dbReference type="GO" id="GO:0071555">
    <property type="term" value="P:cell wall organization"/>
    <property type="evidence" value="ECO:0007669"/>
    <property type="project" value="UniProtKB-KW"/>
</dbReference>
<sequence length="450" mass="51035">MFTLKEIKHVLKKKSNLGDANIKIKGISIDSRTIKKGELFIAIKGPNFDGHKFINTAIQKGATAIIISQQTKSDPRGLILVKDTTKVLGMIAEYHRQRFDVPVIAITGSAGKTTTKEMVADVLSVRYRVLKNYKTENNQYGVPLTLLKLKSSHTMVVLELGTSQKGDIAWLTQIVRPTVAIFTNIGASHLQGLKTLAGIFREKWGITKYMNHEGYIIFNRDDQYLRRIEDKTIMAKRITYAIDASAEYKASKITRTKNNQLQFSMNRHVFTLKSPASHNIKNALTAISCGRLFKITYNEIITRLSRFTFPDGRQSIQKWQKGWLIDDTYNANPISFNEAIQTLNNFNITGKKILVCGDMAELGIQSQKYHQELGEHIARTSIESVVAIGIEMQQTVKTIKNLNKNIQVFYYIKLSTLIQRLKQIINPMDVILVKGSRCMGMEKVVDYLRN</sequence>
<keyword evidence="8" id="KW-0131">Cell cycle</keyword>
<dbReference type="InterPro" id="IPR005863">
    <property type="entry name" value="UDP-N-AcMur_synth"/>
</dbReference>
<feature type="domain" description="Mur ligase central" evidence="13">
    <location>
        <begin position="106"/>
        <end position="289"/>
    </location>
</feature>
<evidence type="ECO:0000256" key="5">
    <source>
        <dbReference type="ARBA" id="ARBA00022840"/>
    </source>
</evidence>
<dbReference type="InterPro" id="IPR036565">
    <property type="entry name" value="Mur-like_cat_sf"/>
</dbReference>
<dbReference type="GO" id="GO:0051301">
    <property type="term" value="P:cell division"/>
    <property type="evidence" value="ECO:0007669"/>
    <property type="project" value="UniProtKB-KW"/>
</dbReference>
<dbReference type="HAMAP" id="MF_02019">
    <property type="entry name" value="MurF"/>
    <property type="match status" value="1"/>
</dbReference>
<dbReference type="SUPFAM" id="SSF53244">
    <property type="entry name" value="MurD-like peptide ligases, peptide-binding domain"/>
    <property type="match status" value="1"/>
</dbReference>
<dbReference type="Pfam" id="PF02875">
    <property type="entry name" value="Mur_ligase_C"/>
    <property type="match status" value="1"/>
</dbReference>
<keyword evidence="2 14" id="KW-0436">Ligase</keyword>
<evidence type="ECO:0000256" key="9">
    <source>
        <dbReference type="ARBA" id="ARBA00023316"/>
    </source>
</evidence>
<dbReference type="PANTHER" id="PTHR43024:SF1">
    <property type="entry name" value="UDP-N-ACETYLMURAMOYL-TRIPEPTIDE--D-ALANYL-D-ALANINE LIGASE"/>
    <property type="match status" value="1"/>
</dbReference>
<dbReference type="SUPFAM" id="SSF53623">
    <property type="entry name" value="MurD-like peptide ligases, catalytic domain"/>
    <property type="match status" value="1"/>
</dbReference>
<evidence type="ECO:0000256" key="6">
    <source>
        <dbReference type="ARBA" id="ARBA00022960"/>
    </source>
</evidence>
<evidence type="ECO:0000256" key="8">
    <source>
        <dbReference type="ARBA" id="ARBA00023306"/>
    </source>
</evidence>
<keyword evidence="3" id="KW-0132">Cell division</keyword>
<organism evidence="14">
    <name type="scientific">hydrothermal vent metagenome</name>
    <dbReference type="NCBI Taxonomy" id="652676"/>
    <lineage>
        <taxon>unclassified sequences</taxon>
        <taxon>metagenomes</taxon>
        <taxon>ecological metagenomes</taxon>
    </lineage>
</organism>
<keyword evidence="1" id="KW-0963">Cytoplasm</keyword>
<dbReference type="Pfam" id="PF08245">
    <property type="entry name" value="Mur_ligase_M"/>
    <property type="match status" value="1"/>
</dbReference>
<dbReference type="Pfam" id="PF01225">
    <property type="entry name" value="Mur_ligase"/>
    <property type="match status" value="1"/>
</dbReference>
<name>A0A3B1DVK1_9ZZZZ</name>
<dbReference type="AlphaFoldDB" id="A0A3B1DVK1"/>
<dbReference type="GO" id="GO:0005524">
    <property type="term" value="F:ATP binding"/>
    <property type="evidence" value="ECO:0007669"/>
    <property type="project" value="UniProtKB-KW"/>
</dbReference>
<dbReference type="GO" id="GO:0009252">
    <property type="term" value="P:peptidoglycan biosynthetic process"/>
    <property type="evidence" value="ECO:0007669"/>
    <property type="project" value="UniProtKB-KW"/>
</dbReference>
<dbReference type="GO" id="GO:0047480">
    <property type="term" value="F:UDP-N-acetylmuramoyl-tripeptide-D-alanyl-D-alanine ligase activity"/>
    <property type="evidence" value="ECO:0007669"/>
    <property type="project" value="InterPro"/>
</dbReference>
<evidence type="ECO:0000256" key="3">
    <source>
        <dbReference type="ARBA" id="ARBA00022618"/>
    </source>
</evidence>
<evidence type="ECO:0000259" key="13">
    <source>
        <dbReference type="Pfam" id="PF08245"/>
    </source>
</evidence>
<proteinExistence type="inferred from homology"/>
<keyword evidence="4" id="KW-0547">Nucleotide-binding</keyword>
<evidence type="ECO:0000256" key="1">
    <source>
        <dbReference type="ARBA" id="ARBA00022490"/>
    </source>
</evidence>
<evidence type="ECO:0000259" key="12">
    <source>
        <dbReference type="Pfam" id="PF02875"/>
    </source>
</evidence>
<dbReference type="InterPro" id="IPR004101">
    <property type="entry name" value="Mur_ligase_C"/>
</dbReference>
<keyword evidence="6" id="KW-0133">Cell shape</keyword>
<dbReference type="NCBIfam" id="TIGR01143">
    <property type="entry name" value="murF"/>
    <property type="match status" value="1"/>
</dbReference>
<keyword evidence="7" id="KW-0573">Peptidoglycan synthesis</keyword>
<evidence type="ECO:0000256" key="4">
    <source>
        <dbReference type="ARBA" id="ARBA00022741"/>
    </source>
</evidence>
<dbReference type="SUPFAM" id="SSF63418">
    <property type="entry name" value="MurE/MurF N-terminal domain"/>
    <property type="match status" value="1"/>
</dbReference>
<dbReference type="InterPro" id="IPR036615">
    <property type="entry name" value="Mur_ligase_C_dom_sf"/>
</dbReference>
<dbReference type="EMBL" id="UOGJ01000079">
    <property type="protein sequence ID" value="VAX36045.1"/>
    <property type="molecule type" value="Genomic_DNA"/>
</dbReference>
<feature type="domain" description="Mur ligase C-terminal" evidence="12">
    <location>
        <begin position="320"/>
        <end position="437"/>
    </location>
</feature>
<accession>A0A3B1DVK1</accession>
<keyword evidence="5" id="KW-0067">ATP-binding</keyword>
<keyword evidence="9" id="KW-0961">Cell wall biogenesis/degradation</keyword>
<reference evidence="14" key="1">
    <citation type="submission" date="2018-06" db="EMBL/GenBank/DDBJ databases">
        <authorList>
            <person name="Zhirakovskaya E."/>
        </authorList>
    </citation>
    <scope>NUCLEOTIDE SEQUENCE</scope>
</reference>
<protein>
    <recommendedName>
        <fullName evidence="10">UDP-MurNAc-pentapeptide synthetase</fullName>
    </recommendedName>
</protein>
<dbReference type="InterPro" id="IPR035911">
    <property type="entry name" value="MurE/MurF_N"/>
</dbReference>
<evidence type="ECO:0000256" key="2">
    <source>
        <dbReference type="ARBA" id="ARBA00022598"/>
    </source>
</evidence>
<dbReference type="GO" id="GO:0008360">
    <property type="term" value="P:regulation of cell shape"/>
    <property type="evidence" value="ECO:0007669"/>
    <property type="project" value="UniProtKB-KW"/>
</dbReference>
<dbReference type="Gene3D" id="3.40.1390.10">
    <property type="entry name" value="MurE/MurF, N-terminal domain"/>
    <property type="match status" value="1"/>
</dbReference>
<evidence type="ECO:0000259" key="11">
    <source>
        <dbReference type="Pfam" id="PF01225"/>
    </source>
</evidence>
<dbReference type="PANTHER" id="PTHR43024">
    <property type="entry name" value="UDP-N-ACETYLMURAMOYL-TRIPEPTIDE--D-ALANYL-D-ALANINE LIGASE"/>
    <property type="match status" value="1"/>
</dbReference>